<proteinExistence type="predicted"/>
<name>A0A4V6A695_STECR</name>
<sequence length="207" mass="23599">MPPALRRRQLAAQQNNFDVIFCARESALRHVQAPRQLPYPLRPTVQICGPPRLLDNYTFRSFSLRISISRNSAAIRRLSGAPRFRLCADRSPCSLLFKLRRRRYCRQPLLPVASYRTSTATRRCVPLIGCDFTAPAVIHRPGQPRSTAAVLLGFPHSRNLRFFHSQRAVCSRSPQQSQQSVEDESLWIPTTNISPPFTRPQHAPETD</sequence>
<evidence type="ECO:0000313" key="3">
    <source>
        <dbReference type="Proteomes" id="UP000298663"/>
    </source>
</evidence>
<dbReference type="EMBL" id="AZBU02000002">
    <property type="protein sequence ID" value="TKR93815.1"/>
    <property type="molecule type" value="Genomic_DNA"/>
</dbReference>
<dbReference type="AlphaFoldDB" id="A0A4V6A695"/>
<reference evidence="2 3" key="2">
    <citation type="journal article" date="2019" name="G3 (Bethesda)">
        <title>Hybrid Assembly of the Genome of the Entomopathogenic Nematode Steinernema carpocapsae Identifies the X-Chromosome.</title>
        <authorList>
            <person name="Serra L."/>
            <person name="Macchietto M."/>
            <person name="Macias-Munoz A."/>
            <person name="McGill C.J."/>
            <person name="Rodriguez I.M."/>
            <person name="Rodriguez B."/>
            <person name="Murad R."/>
            <person name="Mortazavi A."/>
        </authorList>
    </citation>
    <scope>NUCLEOTIDE SEQUENCE [LARGE SCALE GENOMIC DNA]</scope>
    <source>
        <strain evidence="2 3">ALL</strain>
    </source>
</reference>
<accession>A0A4V6A695</accession>
<gene>
    <name evidence="2" type="ORF">L596_008200</name>
</gene>
<comment type="caution">
    <text evidence="2">The sequence shown here is derived from an EMBL/GenBank/DDBJ whole genome shotgun (WGS) entry which is preliminary data.</text>
</comment>
<evidence type="ECO:0000256" key="1">
    <source>
        <dbReference type="SAM" id="MobiDB-lite"/>
    </source>
</evidence>
<reference evidence="2 3" key="1">
    <citation type="journal article" date="2015" name="Genome Biol.">
        <title>Comparative genomics of Steinernema reveals deeply conserved gene regulatory networks.</title>
        <authorList>
            <person name="Dillman A.R."/>
            <person name="Macchietto M."/>
            <person name="Porter C.F."/>
            <person name="Rogers A."/>
            <person name="Williams B."/>
            <person name="Antoshechkin I."/>
            <person name="Lee M.M."/>
            <person name="Goodwin Z."/>
            <person name="Lu X."/>
            <person name="Lewis E.E."/>
            <person name="Goodrich-Blair H."/>
            <person name="Stock S.P."/>
            <person name="Adams B.J."/>
            <person name="Sternberg P.W."/>
            <person name="Mortazavi A."/>
        </authorList>
    </citation>
    <scope>NUCLEOTIDE SEQUENCE [LARGE SCALE GENOMIC DNA]</scope>
    <source>
        <strain evidence="2 3">ALL</strain>
    </source>
</reference>
<feature type="region of interest" description="Disordered" evidence="1">
    <location>
        <begin position="171"/>
        <end position="207"/>
    </location>
</feature>
<dbReference type="Proteomes" id="UP000298663">
    <property type="component" value="Unassembled WGS sequence"/>
</dbReference>
<evidence type="ECO:0000313" key="2">
    <source>
        <dbReference type="EMBL" id="TKR93815.1"/>
    </source>
</evidence>
<keyword evidence="3" id="KW-1185">Reference proteome</keyword>
<organism evidence="2 3">
    <name type="scientific">Steinernema carpocapsae</name>
    <name type="common">Entomopathogenic nematode</name>
    <dbReference type="NCBI Taxonomy" id="34508"/>
    <lineage>
        <taxon>Eukaryota</taxon>
        <taxon>Metazoa</taxon>
        <taxon>Ecdysozoa</taxon>
        <taxon>Nematoda</taxon>
        <taxon>Chromadorea</taxon>
        <taxon>Rhabditida</taxon>
        <taxon>Tylenchina</taxon>
        <taxon>Panagrolaimomorpha</taxon>
        <taxon>Strongyloidoidea</taxon>
        <taxon>Steinernematidae</taxon>
        <taxon>Steinernema</taxon>
    </lineage>
</organism>
<protein>
    <submittedName>
        <fullName evidence="2">Uncharacterized protein</fullName>
    </submittedName>
</protein>